<sequence>MLNDSDWANRRLGSKFPDRVTPDEGTGMFDAGTGFDPIDKDWVTFVGHPFCPINRGSNRRMTPSQKLARARHCFQAWLKAQPEEDSPETIQIRPDETKVEWSESVFICDGFYRGRRFRTDSASAIWFTEEHELKIHDADGACVATLTSAEMEAQFAAAQPQTDTAQTEPMRRAA</sequence>
<evidence type="ECO:0000313" key="2">
    <source>
        <dbReference type="Proteomes" id="UP000007993"/>
    </source>
</evidence>
<organism evidence="1 2">
    <name type="scientific">Rhodopirellula baltica SH28</name>
    <dbReference type="NCBI Taxonomy" id="993517"/>
    <lineage>
        <taxon>Bacteria</taxon>
        <taxon>Pseudomonadati</taxon>
        <taxon>Planctomycetota</taxon>
        <taxon>Planctomycetia</taxon>
        <taxon>Pirellulales</taxon>
        <taxon>Pirellulaceae</taxon>
        <taxon>Rhodopirellula</taxon>
    </lineage>
</organism>
<accession>K5D102</accession>
<comment type="caution">
    <text evidence="1">The sequence shown here is derived from an EMBL/GenBank/DDBJ whole genome shotgun (WGS) entry which is preliminary data.</text>
</comment>
<proteinExistence type="predicted"/>
<dbReference type="AlphaFoldDB" id="K5D102"/>
<reference evidence="1 2" key="1">
    <citation type="journal article" date="2013" name="Mar. Genomics">
        <title>Expression of sulfatases in Rhodopirellula baltica and the diversity of sulfatases in the genus Rhodopirellula.</title>
        <authorList>
            <person name="Wegner C.E."/>
            <person name="Richter-Heitmann T."/>
            <person name="Klindworth A."/>
            <person name="Klockow C."/>
            <person name="Richter M."/>
            <person name="Achstetter T."/>
            <person name="Glockner F.O."/>
            <person name="Harder J."/>
        </authorList>
    </citation>
    <scope>NUCLEOTIDE SEQUENCE [LARGE SCALE GENOMIC DNA]</scope>
    <source>
        <strain evidence="1 2">SH28</strain>
    </source>
</reference>
<evidence type="ECO:0000313" key="1">
    <source>
        <dbReference type="EMBL" id="EKK00187.1"/>
    </source>
</evidence>
<protein>
    <submittedName>
        <fullName evidence="1">Uncharacterized protein</fullName>
    </submittedName>
</protein>
<dbReference type="EMBL" id="AMCW01000133">
    <property type="protein sequence ID" value="EKK00187.1"/>
    <property type="molecule type" value="Genomic_DNA"/>
</dbReference>
<gene>
    <name evidence="1" type="ORF">RBSH_04523</name>
</gene>
<dbReference type="Proteomes" id="UP000007993">
    <property type="component" value="Unassembled WGS sequence"/>
</dbReference>
<name>K5D102_RHOBT</name>
<dbReference type="PATRIC" id="fig|993517.3.peg.4919"/>